<organism evidence="1">
    <name type="scientific">Arundo donax</name>
    <name type="common">Giant reed</name>
    <name type="synonym">Donax arundinaceus</name>
    <dbReference type="NCBI Taxonomy" id="35708"/>
    <lineage>
        <taxon>Eukaryota</taxon>
        <taxon>Viridiplantae</taxon>
        <taxon>Streptophyta</taxon>
        <taxon>Embryophyta</taxon>
        <taxon>Tracheophyta</taxon>
        <taxon>Spermatophyta</taxon>
        <taxon>Magnoliopsida</taxon>
        <taxon>Liliopsida</taxon>
        <taxon>Poales</taxon>
        <taxon>Poaceae</taxon>
        <taxon>PACMAD clade</taxon>
        <taxon>Arundinoideae</taxon>
        <taxon>Arundineae</taxon>
        <taxon>Arundo</taxon>
    </lineage>
</organism>
<dbReference type="EMBL" id="GBRH01185701">
    <property type="protein sequence ID" value="JAE12195.1"/>
    <property type="molecule type" value="Transcribed_RNA"/>
</dbReference>
<protein>
    <submittedName>
        <fullName evidence="1">Uncharacterized protein</fullName>
    </submittedName>
</protein>
<reference evidence="1" key="1">
    <citation type="submission" date="2014-09" db="EMBL/GenBank/DDBJ databases">
        <authorList>
            <person name="Magalhaes I.L.F."/>
            <person name="Oliveira U."/>
            <person name="Santos F.R."/>
            <person name="Vidigal T.H.D.A."/>
            <person name="Brescovit A.D."/>
            <person name="Santos A.J."/>
        </authorList>
    </citation>
    <scope>NUCLEOTIDE SEQUENCE</scope>
    <source>
        <tissue evidence="1">Shoot tissue taken approximately 20 cm above the soil surface</tissue>
    </source>
</reference>
<accession>A0A0A9FGP7</accession>
<reference evidence="1" key="2">
    <citation type="journal article" date="2015" name="Data Brief">
        <title>Shoot transcriptome of the giant reed, Arundo donax.</title>
        <authorList>
            <person name="Barrero R.A."/>
            <person name="Guerrero F.D."/>
            <person name="Moolhuijzen P."/>
            <person name="Goolsby J.A."/>
            <person name="Tidwell J."/>
            <person name="Bellgard S.E."/>
            <person name="Bellgard M.I."/>
        </authorList>
    </citation>
    <scope>NUCLEOTIDE SEQUENCE</scope>
    <source>
        <tissue evidence="1">Shoot tissue taken approximately 20 cm above the soil surface</tissue>
    </source>
</reference>
<evidence type="ECO:0000313" key="1">
    <source>
        <dbReference type="EMBL" id="JAE12195.1"/>
    </source>
</evidence>
<dbReference type="AlphaFoldDB" id="A0A0A9FGP7"/>
<sequence>MAVEIHWESQINKTYQGVQWRISFFRGLHRGARRRGTRC</sequence>
<proteinExistence type="predicted"/>
<name>A0A0A9FGP7_ARUDO</name>